<evidence type="ECO:0000256" key="7">
    <source>
        <dbReference type="ARBA" id="ARBA00022857"/>
    </source>
</evidence>
<keyword evidence="7" id="KW-0521">NADP</keyword>
<dbReference type="PANTHER" id="PTHR38663:SF1">
    <property type="entry name" value="L-ORNITHINE N(5)-MONOOXYGENASE"/>
    <property type="match status" value="1"/>
</dbReference>
<dbReference type="InterPro" id="IPR025700">
    <property type="entry name" value="Lys/Orn_oxygenase"/>
</dbReference>
<reference evidence="12 13" key="2">
    <citation type="journal article" date="2012" name="PLoS Pathog.">
        <title>Diverse lifestyles and strategies of plant pathogenesis encoded in the genomes of eighteen Dothideomycetes fungi.</title>
        <authorList>
            <person name="Ohm R.A."/>
            <person name="Feau N."/>
            <person name="Henrissat B."/>
            <person name="Schoch C.L."/>
            <person name="Horwitz B.A."/>
            <person name="Barry K.W."/>
            <person name="Condon B.J."/>
            <person name="Copeland A.C."/>
            <person name="Dhillon B."/>
            <person name="Glaser F."/>
            <person name="Hesse C.N."/>
            <person name="Kosti I."/>
            <person name="LaButti K."/>
            <person name="Lindquist E.A."/>
            <person name="Lucas S."/>
            <person name="Salamov A.A."/>
            <person name="Bradshaw R.E."/>
            <person name="Ciuffetti L."/>
            <person name="Hamelin R.C."/>
            <person name="Kema G.H.J."/>
            <person name="Lawrence C."/>
            <person name="Scott J.A."/>
            <person name="Spatafora J.W."/>
            <person name="Turgeon B.G."/>
            <person name="de Wit P.J.G.M."/>
            <person name="Zhong S."/>
            <person name="Goodwin S.B."/>
            <person name="Grigoriev I.V."/>
        </authorList>
    </citation>
    <scope>NUCLEOTIDE SEQUENCE [LARGE SCALE GENOMIC DNA]</scope>
    <source>
        <strain evidence="13">NZE10 / CBS 128990</strain>
    </source>
</reference>
<dbReference type="Pfam" id="PF13434">
    <property type="entry name" value="Lys_Orn_oxgnase"/>
    <property type="match status" value="1"/>
</dbReference>
<evidence type="ECO:0000256" key="6">
    <source>
        <dbReference type="ARBA" id="ARBA00022827"/>
    </source>
</evidence>
<dbReference type="AlphaFoldDB" id="N1PNL4"/>
<evidence type="ECO:0000256" key="2">
    <source>
        <dbReference type="ARBA" id="ARBA00004924"/>
    </source>
</evidence>
<dbReference type="HOGENOM" id="CLU_014633_1_1_1"/>
<feature type="compositionally biased region" description="Basic residues" evidence="11">
    <location>
        <begin position="157"/>
        <end position="166"/>
    </location>
</feature>
<keyword evidence="8" id="KW-0560">Oxidoreductase</keyword>
<dbReference type="SUPFAM" id="SSF51905">
    <property type="entry name" value="FAD/NAD(P)-binding domain"/>
    <property type="match status" value="1"/>
</dbReference>
<dbReference type="eggNOG" id="ENOG502QPIW">
    <property type="taxonomic scope" value="Eukaryota"/>
</dbReference>
<evidence type="ECO:0000313" key="12">
    <source>
        <dbReference type="EMBL" id="EME44513.1"/>
    </source>
</evidence>
<protein>
    <recommendedName>
        <fullName evidence="4">L-ornithine N(5)-monooxygenase [NAD(P)H]</fullName>
        <ecNumber evidence="4">1.14.13.196</ecNumber>
    </recommendedName>
</protein>
<dbReference type="GO" id="GO:0016491">
    <property type="term" value="F:oxidoreductase activity"/>
    <property type="evidence" value="ECO:0007669"/>
    <property type="project" value="UniProtKB-KW"/>
</dbReference>
<dbReference type="OrthoDB" id="76038at2759"/>
<keyword evidence="5" id="KW-0285">Flavoprotein</keyword>
<evidence type="ECO:0000256" key="3">
    <source>
        <dbReference type="ARBA" id="ARBA00007588"/>
    </source>
</evidence>
<gene>
    <name evidence="12" type="ORF">DOTSEDRAFT_172765</name>
</gene>
<dbReference type="Proteomes" id="UP000016933">
    <property type="component" value="Unassembled WGS sequence"/>
</dbReference>
<comment type="catalytic activity">
    <reaction evidence="9">
        <text>L-ornithine + NADPH + O2 = N(5)-hydroxy-L-ornithine + NADP(+) + H2O</text>
        <dbReference type="Rhea" id="RHEA:41508"/>
        <dbReference type="ChEBI" id="CHEBI:15377"/>
        <dbReference type="ChEBI" id="CHEBI:15379"/>
        <dbReference type="ChEBI" id="CHEBI:46911"/>
        <dbReference type="ChEBI" id="CHEBI:57783"/>
        <dbReference type="ChEBI" id="CHEBI:58349"/>
        <dbReference type="ChEBI" id="CHEBI:78275"/>
        <dbReference type="EC" id="1.14.13.196"/>
    </reaction>
</comment>
<dbReference type="PANTHER" id="PTHR38663">
    <property type="match status" value="1"/>
</dbReference>
<comment type="pathway">
    <text evidence="2">Siderophore biosynthesis.</text>
</comment>
<dbReference type="EMBL" id="KB446539">
    <property type="protein sequence ID" value="EME44513.1"/>
    <property type="molecule type" value="Genomic_DNA"/>
</dbReference>
<evidence type="ECO:0000256" key="9">
    <source>
        <dbReference type="ARBA" id="ARBA00047598"/>
    </source>
</evidence>
<organism evidence="12 13">
    <name type="scientific">Dothistroma septosporum (strain NZE10 / CBS 128990)</name>
    <name type="common">Red band needle blight fungus</name>
    <name type="synonym">Mycosphaerella pini</name>
    <dbReference type="NCBI Taxonomy" id="675120"/>
    <lineage>
        <taxon>Eukaryota</taxon>
        <taxon>Fungi</taxon>
        <taxon>Dikarya</taxon>
        <taxon>Ascomycota</taxon>
        <taxon>Pezizomycotina</taxon>
        <taxon>Dothideomycetes</taxon>
        <taxon>Dothideomycetidae</taxon>
        <taxon>Mycosphaerellales</taxon>
        <taxon>Mycosphaerellaceae</taxon>
        <taxon>Dothistroma</taxon>
    </lineage>
</organism>
<accession>N1PNL4</accession>
<name>N1PNL4_DOTSN</name>
<comment type="cofactor">
    <cofactor evidence="1">
        <name>FAD</name>
        <dbReference type="ChEBI" id="CHEBI:57692"/>
    </cofactor>
</comment>
<dbReference type="InterPro" id="IPR036188">
    <property type="entry name" value="FAD/NAD-bd_sf"/>
</dbReference>
<reference evidence="13" key="1">
    <citation type="journal article" date="2012" name="PLoS Genet.">
        <title>The genomes of the fungal plant pathogens Cladosporium fulvum and Dothistroma septosporum reveal adaptation to different hosts and lifestyles but also signatures of common ancestry.</title>
        <authorList>
            <person name="de Wit P.J.G.M."/>
            <person name="van der Burgt A."/>
            <person name="Oekmen B."/>
            <person name="Stergiopoulos I."/>
            <person name="Abd-Elsalam K.A."/>
            <person name="Aerts A.L."/>
            <person name="Bahkali A.H."/>
            <person name="Beenen H.G."/>
            <person name="Chettri P."/>
            <person name="Cox M.P."/>
            <person name="Datema E."/>
            <person name="de Vries R.P."/>
            <person name="Dhillon B."/>
            <person name="Ganley A.R."/>
            <person name="Griffiths S.A."/>
            <person name="Guo Y."/>
            <person name="Hamelin R.C."/>
            <person name="Henrissat B."/>
            <person name="Kabir M.S."/>
            <person name="Jashni M.K."/>
            <person name="Kema G."/>
            <person name="Klaubauf S."/>
            <person name="Lapidus A."/>
            <person name="Levasseur A."/>
            <person name="Lindquist E."/>
            <person name="Mehrabi R."/>
            <person name="Ohm R.A."/>
            <person name="Owen T.J."/>
            <person name="Salamov A."/>
            <person name="Schwelm A."/>
            <person name="Schijlen E."/>
            <person name="Sun H."/>
            <person name="van den Burg H.A."/>
            <person name="van Ham R.C.H.J."/>
            <person name="Zhang S."/>
            <person name="Goodwin S.B."/>
            <person name="Grigoriev I.V."/>
            <person name="Collemare J."/>
            <person name="Bradshaw R.E."/>
        </authorList>
    </citation>
    <scope>NUCLEOTIDE SEQUENCE [LARGE SCALE GENOMIC DNA]</scope>
    <source>
        <strain evidence="13">NZE10 / CBS 128990</strain>
    </source>
</reference>
<comment type="catalytic activity">
    <reaction evidence="10">
        <text>L-ornithine + NADH + O2 = N(5)-hydroxy-L-ornithine + NAD(+) + H2O</text>
        <dbReference type="Rhea" id="RHEA:41512"/>
        <dbReference type="ChEBI" id="CHEBI:15377"/>
        <dbReference type="ChEBI" id="CHEBI:15379"/>
        <dbReference type="ChEBI" id="CHEBI:46911"/>
        <dbReference type="ChEBI" id="CHEBI:57540"/>
        <dbReference type="ChEBI" id="CHEBI:57945"/>
        <dbReference type="ChEBI" id="CHEBI:78275"/>
        <dbReference type="EC" id="1.14.13.196"/>
    </reaction>
</comment>
<feature type="region of interest" description="Disordered" evidence="11">
    <location>
        <begin position="157"/>
        <end position="186"/>
    </location>
</feature>
<evidence type="ECO:0000313" key="13">
    <source>
        <dbReference type="Proteomes" id="UP000016933"/>
    </source>
</evidence>
<keyword evidence="13" id="KW-1185">Reference proteome</keyword>
<proteinExistence type="inferred from homology"/>
<evidence type="ECO:0000256" key="11">
    <source>
        <dbReference type="SAM" id="MobiDB-lite"/>
    </source>
</evidence>
<keyword evidence="6" id="KW-0274">FAD</keyword>
<dbReference type="OMA" id="KHGRKMN"/>
<dbReference type="EC" id="1.14.13.196" evidence="4"/>
<evidence type="ECO:0000256" key="8">
    <source>
        <dbReference type="ARBA" id="ARBA00023002"/>
    </source>
</evidence>
<evidence type="ECO:0000256" key="1">
    <source>
        <dbReference type="ARBA" id="ARBA00001974"/>
    </source>
</evidence>
<evidence type="ECO:0000256" key="5">
    <source>
        <dbReference type="ARBA" id="ARBA00022630"/>
    </source>
</evidence>
<comment type="similarity">
    <text evidence="3">Belongs to the lysine N(6)-hydroxylase/L-ornithine N(5)-oxygenase family.</text>
</comment>
<sequence>MPSSRVDTLSSTREHTLPFVYDVLIVGAGPCGLAVAARLREQTPSALFTDEEHHRYHWINKHGGYAWISSPKTENQRRSQRSASEPSILVLDSSGDGWMAKWKRLFSQLEISHLRSPMFFHPDPHDRDGLLAYAHSQGRNCECLEITGCVGKELSKHQMKKKKKRSSRNDGEQAKPPVTIDERDRKDYFTPPSDLFQNYCDFIAKRYDLLDTNLIQKAAVDEIDYDLVPRLSAEKKLFTIRAEEQTYFAQSVVLAVGAGNPPSIPRPFPQSGCACACHAFTGQDEGLSARLTAGRPTNVLVIGGGLTSAQIADQAIRRGATRVFHVMRGPMRVKPFDVDLSWMGKFRNHEKATFWSADTDEERSDLIRSARGGGSITPRSVKILEKHVRLGKLSIHAHTTVEQTSHDPITQTWSIKTSPPVTDLPAIHFVYFATGVQSDVEKLPYLQKFADKYPMKCFDGMPALTDDLMWKPDMPLFMTGLFAALRVGPGAANLEGARVGAERIAWGLRDVLADEAVSTDEGRPSEASQGQRGCRLAAGISSRYESLEVE</sequence>
<evidence type="ECO:0000256" key="10">
    <source>
        <dbReference type="ARBA" id="ARBA00049248"/>
    </source>
</evidence>
<dbReference type="Gene3D" id="3.50.50.60">
    <property type="entry name" value="FAD/NAD(P)-binding domain"/>
    <property type="match status" value="2"/>
</dbReference>
<evidence type="ECO:0000256" key="4">
    <source>
        <dbReference type="ARBA" id="ARBA00012881"/>
    </source>
</evidence>